<evidence type="ECO:0000313" key="2">
    <source>
        <dbReference type="Proteomes" id="UP000665047"/>
    </source>
</evidence>
<evidence type="ECO:0000313" key="1">
    <source>
        <dbReference type="EMBL" id="QTL39513.1"/>
    </source>
</evidence>
<protein>
    <submittedName>
        <fullName evidence="1">Type II toxin-antitoxin system RelE/ParE family toxin</fullName>
    </submittedName>
</protein>
<keyword evidence="2" id="KW-1185">Reference proteome</keyword>
<dbReference type="EMBL" id="CP072455">
    <property type="protein sequence ID" value="QTL39513.1"/>
    <property type="molecule type" value="Genomic_DNA"/>
</dbReference>
<organism evidence="1 2">
    <name type="scientific">Xenorhabdus budapestensis</name>
    <dbReference type="NCBI Taxonomy" id="290110"/>
    <lineage>
        <taxon>Bacteria</taxon>
        <taxon>Pseudomonadati</taxon>
        <taxon>Pseudomonadota</taxon>
        <taxon>Gammaproteobacteria</taxon>
        <taxon>Enterobacterales</taxon>
        <taxon>Morganellaceae</taxon>
        <taxon>Xenorhabdus</taxon>
    </lineage>
</organism>
<reference evidence="1 2" key="1">
    <citation type="submission" date="2021-03" db="EMBL/GenBank/DDBJ databases">
        <title>Complete Genome Sequence Data of Xenorhabdus budapestensis strain C72, a Candidate Biological Control Agent, from China.</title>
        <authorList>
            <person name="LI B."/>
            <person name="WANG S."/>
            <person name="QIU D."/>
        </authorList>
    </citation>
    <scope>NUCLEOTIDE SEQUENCE [LARGE SCALE GENOMIC DNA]</scope>
    <source>
        <strain evidence="1 2">C-7-2</strain>
    </source>
</reference>
<name>A0ABX7VKU5_XENBU</name>
<accession>A0ABX7VKU5</accession>
<dbReference type="Proteomes" id="UP000665047">
    <property type="component" value="Chromosome"/>
</dbReference>
<proteinExistence type="predicted"/>
<sequence>MGEIASYLHAKELEPLPIIRKILDEFEKKVNFSPTCCQISPELAKLGVTDYRKCNTQNGYKAIYSIDSYESSDIVIAHVIIHKRQDIQELLFNRIILY</sequence>
<dbReference type="RefSeq" id="WP_209027349.1">
    <property type="nucleotide sequence ID" value="NZ_CP072455.1"/>
</dbReference>
<gene>
    <name evidence="1" type="ORF">HGO23_17215</name>
</gene>